<dbReference type="Pfam" id="PF00902">
    <property type="entry name" value="TatC"/>
    <property type="match status" value="1"/>
</dbReference>
<dbReference type="HAMAP" id="MF_00902">
    <property type="entry name" value="TatC"/>
    <property type="match status" value="1"/>
</dbReference>
<dbReference type="Proteomes" id="UP000256869">
    <property type="component" value="Unassembled WGS sequence"/>
</dbReference>
<organism evidence="6 7">
    <name type="scientific">Cohnella lupini</name>
    <dbReference type="NCBI Taxonomy" id="1294267"/>
    <lineage>
        <taxon>Bacteria</taxon>
        <taxon>Bacillati</taxon>
        <taxon>Bacillota</taxon>
        <taxon>Bacilli</taxon>
        <taxon>Bacillales</taxon>
        <taxon>Paenibacillaceae</taxon>
        <taxon>Cohnella</taxon>
    </lineage>
</organism>
<accession>A0A3D9I4I5</accession>
<comment type="subcellular location">
    <subcellularLocation>
        <location evidence="5">Cell membrane</location>
        <topology evidence="5">Multi-pass membrane protein</topology>
    </subcellularLocation>
    <subcellularLocation>
        <location evidence="1">Membrane</location>
        <topology evidence="1">Multi-pass membrane protein</topology>
    </subcellularLocation>
</comment>
<reference evidence="6 7" key="1">
    <citation type="submission" date="2018-07" db="EMBL/GenBank/DDBJ databases">
        <title>Genomic Encyclopedia of Type Strains, Phase III (KMG-III): the genomes of soil and plant-associated and newly described type strains.</title>
        <authorList>
            <person name="Whitman W."/>
        </authorList>
    </citation>
    <scope>NUCLEOTIDE SEQUENCE [LARGE SCALE GENOMIC DNA]</scope>
    <source>
        <strain evidence="6 7">CECT 8236</strain>
    </source>
</reference>
<keyword evidence="5" id="KW-0811">Translocation</keyword>
<keyword evidence="4 5" id="KW-0472">Membrane</keyword>
<sequence length="246" mass="27848">METSTSLPQDKLGKSFVGHLDELRSRIIFTLIAFIVSLSGAFVYVKDMYRWLVRDLEQKLAILAPSDVIWVYFMLAGVVAIAVTIPVAGMQVWRFVKPALSAKEQKTTLAYIPALAMLFILGLSFGYFIIYPMVIGFLEKMADDFETVYTAQKYFAFMLNMTVPFGFIFEMPAVVMFLTSIGILSPKRLAKARKLSYFLLTITAVMITPPDIVSDLLVVAPLLLLYEISVTLSKWVFRKRFKDSVM</sequence>
<keyword evidence="2 5" id="KW-0812">Transmembrane</keyword>
<evidence type="ECO:0000256" key="5">
    <source>
        <dbReference type="HAMAP-Rule" id="MF_00902"/>
    </source>
</evidence>
<keyword evidence="5" id="KW-0653">Protein transport</keyword>
<dbReference type="PANTHER" id="PTHR30371">
    <property type="entry name" value="SEC-INDEPENDENT PROTEIN TRANSLOCASE PROTEIN TATC"/>
    <property type="match status" value="1"/>
</dbReference>
<keyword evidence="5" id="KW-0813">Transport</keyword>
<dbReference type="RefSeq" id="WP_115994373.1">
    <property type="nucleotide sequence ID" value="NZ_QRDY01000013.1"/>
</dbReference>
<name>A0A3D9I4I5_9BACL</name>
<feature type="transmembrane region" description="Helical" evidence="5">
    <location>
        <begin position="27"/>
        <end position="45"/>
    </location>
</feature>
<dbReference type="EMBL" id="QRDY01000013">
    <property type="protein sequence ID" value="RED56555.1"/>
    <property type="molecule type" value="Genomic_DNA"/>
</dbReference>
<dbReference type="GO" id="GO:0033281">
    <property type="term" value="C:TAT protein transport complex"/>
    <property type="evidence" value="ECO:0007669"/>
    <property type="project" value="UniProtKB-UniRule"/>
</dbReference>
<proteinExistence type="inferred from homology"/>
<feature type="transmembrane region" description="Helical" evidence="5">
    <location>
        <begin position="195"/>
        <end position="212"/>
    </location>
</feature>
<evidence type="ECO:0000256" key="3">
    <source>
        <dbReference type="ARBA" id="ARBA00022989"/>
    </source>
</evidence>
<evidence type="ECO:0000313" key="6">
    <source>
        <dbReference type="EMBL" id="RED56555.1"/>
    </source>
</evidence>
<keyword evidence="3 5" id="KW-1133">Transmembrane helix</keyword>
<comment type="function">
    <text evidence="5">Part of the twin-arginine translocation (Tat) system that transports large folded proteins containing a characteristic twin-arginine motif in their signal peptide across membranes.</text>
</comment>
<feature type="transmembrane region" description="Helical" evidence="5">
    <location>
        <begin position="69"/>
        <end position="88"/>
    </location>
</feature>
<evidence type="ECO:0000256" key="2">
    <source>
        <dbReference type="ARBA" id="ARBA00022692"/>
    </source>
</evidence>
<dbReference type="InterPro" id="IPR002033">
    <property type="entry name" value="TatC"/>
</dbReference>
<dbReference type="AlphaFoldDB" id="A0A3D9I4I5"/>
<dbReference type="GO" id="GO:0009977">
    <property type="term" value="F:proton motive force dependent protein transmembrane transporter activity"/>
    <property type="evidence" value="ECO:0007669"/>
    <property type="project" value="TreeGrafter"/>
</dbReference>
<feature type="transmembrane region" description="Helical" evidence="5">
    <location>
        <begin position="109"/>
        <end position="134"/>
    </location>
</feature>
<dbReference type="PRINTS" id="PR01840">
    <property type="entry name" value="TATCFAMILY"/>
</dbReference>
<comment type="similarity">
    <text evidence="5">Belongs to the TatC family.</text>
</comment>
<dbReference type="GO" id="GO:0065002">
    <property type="term" value="P:intracellular protein transmembrane transport"/>
    <property type="evidence" value="ECO:0007669"/>
    <property type="project" value="TreeGrafter"/>
</dbReference>
<comment type="subunit">
    <text evidence="5">Forms a complex with TatA.</text>
</comment>
<comment type="caution">
    <text evidence="6">The sequence shown here is derived from an EMBL/GenBank/DDBJ whole genome shotgun (WGS) entry which is preliminary data.</text>
</comment>
<keyword evidence="7" id="KW-1185">Reference proteome</keyword>
<evidence type="ECO:0000256" key="1">
    <source>
        <dbReference type="ARBA" id="ARBA00004141"/>
    </source>
</evidence>
<feature type="transmembrane region" description="Helical" evidence="5">
    <location>
        <begin position="154"/>
        <end position="183"/>
    </location>
</feature>
<dbReference type="OrthoDB" id="9777044at2"/>
<protein>
    <recommendedName>
        <fullName evidence="5">Sec-independent protein translocase protein TatC</fullName>
    </recommendedName>
</protein>
<dbReference type="GO" id="GO:0043953">
    <property type="term" value="P:protein transport by the Tat complex"/>
    <property type="evidence" value="ECO:0007669"/>
    <property type="project" value="UniProtKB-UniRule"/>
</dbReference>
<evidence type="ECO:0000256" key="4">
    <source>
        <dbReference type="ARBA" id="ARBA00023136"/>
    </source>
</evidence>
<gene>
    <name evidence="5" type="primary">tatC</name>
    <name evidence="6" type="ORF">DFP95_11328</name>
</gene>
<keyword evidence="5" id="KW-1003">Cell membrane</keyword>
<dbReference type="NCBIfam" id="TIGR00945">
    <property type="entry name" value="tatC"/>
    <property type="match status" value="1"/>
</dbReference>
<dbReference type="PANTHER" id="PTHR30371:SF4">
    <property type="entry name" value="SEC-INDEPENDENT PROTEIN TRANSLOCASE PROTEIN TATCD"/>
    <property type="match status" value="1"/>
</dbReference>
<feature type="transmembrane region" description="Helical" evidence="5">
    <location>
        <begin position="218"/>
        <end position="237"/>
    </location>
</feature>
<evidence type="ECO:0000313" key="7">
    <source>
        <dbReference type="Proteomes" id="UP000256869"/>
    </source>
</evidence>